<dbReference type="PANTHER" id="PTHR10357">
    <property type="entry name" value="ALPHA-AMYLASE FAMILY MEMBER"/>
    <property type="match status" value="1"/>
</dbReference>
<dbReference type="SMART" id="SM00642">
    <property type="entry name" value="Aamy"/>
    <property type="match status" value="1"/>
</dbReference>
<dbReference type="Gene3D" id="3.30.1590.10">
    <property type="entry name" value="Maltooligosyl trehalose synthase, domain 2"/>
    <property type="match status" value="1"/>
</dbReference>
<dbReference type="InterPro" id="IPR006047">
    <property type="entry name" value="GH13_cat_dom"/>
</dbReference>
<dbReference type="InterPro" id="IPR012767">
    <property type="entry name" value="Trehalose_TreY"/>
</dbReference>
<proteinExistence type="predicted"/>
<gene>
    <name evidence="2" type="ORF">PQR62_17675</name>
</gene>
<dbReference type="Gene3D" id="1.10.10.470">
    <property type="entry name" value="Maltooligosyl trehalose synthase, domain 4"/>
    <property type="match status" value="1"/>
</dbReference>
<dbReference type="InterPro" id="IPR017853">
    <property type="entry name" value="GH"/>
</dbReference>
<dbReference type="PANTHER" id="PTHR10357:SF216">
    <property type="entry name" value="MALTOOLIGOSYL TREHALOSE SYNTHASE-RELATED"/>
    <property type="match status" value="1"/>
</dbReference>
<dbReference type="Gene3D" id="3.20.20.80">
    <property type="entry name" value="Glycosidases"/>
    <property type="match status" value="3"/>
</dbReference>
<evidence type="ECO:0000313" key="2">
    <source>
        <dbReference type="EMBL" id="MFL9926110.1"/>
    </source>
</evidence>
<sequence>MSITSAPQRDSLPRATARLQLHRDFTLTQACELVDYYATLGISHLYLSPILTARPGSTHGYDVVDATGINPELGGEKPLRKLCALLHERGMGLIVDIVPNHMATGHHNLWWQDVLRWGRGSRYAEWFDINWEAADPALRGKVLLPFLGQPYAQALQAGDINLCFDEQHGQFYFAHYEHRFPLRPQDYAELLITAGSERLQPAIDIFSASDLAGANAEQQAASGWQLLRELAQDEEGMADIDAALGAFSANQPHGAEVLHALLERQHYRLSCWRNAADEINWRRFFEVSELVGMRVENEEVFEALHAEIFRLYADGLIDGLRIDHIDGLADPGAYARRLRQRLKGLRADHEPYLIAEKILGRGESMPAEWQLDGTTGYEFMDQVAALLHDPEGKPVLDEAWRSVCGHGAAATLSQELNRGGERANAQPAAAHFSDPAAVGSSVYIADGCDLSDFEQIVRSARRDLLARNFAAEFNTLVMTLHQLARATLATRDMSLMSIRRALAELLVHFPVYRTYGTAEGMPAAERETLACAGIAASATLHAADHASLHVLEGWLGADMLSGHSDELRRGLQLQAITRFQQLTPPLTAKSVEDTAFYRYGRLLSRNEVGSDPAQLSISVQQFHQLAQQRLHEIPHTLLTTATHDHKRGEDARMRLAALSEIPEEWRTMLQHWRQLNAGVVQATAGEHGAIDGADECMLYQSLIGAWPEGMKADNENLMPLQQLAQRMVQWQRKALREAKRRSDWVAPQLPYEQACERFTEALLCDPGVDAHHHPFLLELQKFVERLAPLGAINSLTQCMLRMCTPGVPDLYQGGELWDFSLVDPDNRRAVDFALRARSLDNASQRPVSLRDWQPGASKLQLIRAVLAYRRGHADLFARGEYLPLQVQGQRAAHVIAFARLHEGQAVLVICTRLSGRLLALDASGTDCLPLVSSETWGDTCIVLPPELRTLRGQGDDLKWRSVLTSGNGSLGQLDLAGEEQHCHIRIGEILGSLPVELLELH</sequence>
<name>A0ABW9ACJ7_9BURK</name>
<organism evidence="2 3">
    <name type="scientific">Herbaspirillum lusitanum</name>
    <dbReference type="NCBI Taxonomy" id="213312"/>
    <lineage>
        <taxon>Bacteria</taxon>
        <taxon>Pseudomonadati</taxon>
        <taxon>Pseudomonadota</taxon>
        <taxon>Betaproteobacteria</taxon>
        <taxon>Burkholderiales</taxon>
        <taxon>Oxalobacteraceae</taxon>
        <taxon>Herbaspirillum</taxon>
    </lineage>
</organism>
<keyword evidence="3" id="KW-1185">Reference proteome</keyword>
<reference evidence="2 3" key="1">
    <citation type="journal article" date="2024" name="Chem. Sci.">
        <title>Discovery of megapolipeptins by genome mining of a Burkholderiales bacteria collection.</title>
        <authorList>
            <person name="Paulo B.S."/>
            <person name="Recchia M.J.J."/>
            <person name="Lee S."/>
            <person name="Fergusson C.H."/>
            <person name="Romanowski S.B."/>
            <person name="Hernandez A."/>
            <person name="Krull N."/>
            <person name="Liu D.Y."/>
            <person name="Cavanagh H."/>
            <person name="Bos A."/>
            <person name="Gray C.A."/>
            <person name="Murphy B.T."/>
            <person name="Linington R.G."/>
            <person name="Eustaquio A.S."/>
        </authorList>
    </citation>
    <scope>NUCLEOTIDE SEQUENCE [LARGE SCALE GENOMIC DNA]</scope>
    <source>
        <strain evidence="2 3">RL21-008-BIB-A</strain>
    </source>
</reference>
<evidence type="ECO:0000259" key="1">
    <source>
        <dbReference type="SMART" id="SM00642"/>
    </source>
</evidence>
<dbReference type="Proteomes" id="UP001629246">
    <property type="component" value="Unassembled WGS sequence"/>
</dbReference>
<accession>A0ABW9ACJ7</accession>
<dbReference type="RefSeq" id="WP_408159303.1">
    <property type="nucleotide sequence ID" value="NZ_JAQQFM010000007.1"/>
</dbReference>
<dbReference type="CDD" id="cd11336">
    <property type="entry name" value="AmyAc_MTSase"/>
    <property type="match status" value="1"/>
</dbReference>
<dbReference type="EMBL" id="JAQQFM010000007">
    <property type="protein sequence ID" value="MFL9926110.1"/>
    <property type="molecule type" value="Genomic_DNA"/>
</dbReference>
<protein>
    <submittedName>
        <fullName evidence="2">Malto-oligosyltrehalose synthase</fullName>
    </submittedName>
</protein>
<dbReference type="Pfam" id="PF00128">
    <property type="entry name" value="Alpha-amylase"/>
    <property type="match status" value="1"/>
</dbReference>
<dbReference type="SUPFAM" id="SSF51445">
    <property type="entry name" value="(Trans)glycosidases"/>
    <property type="match status" value="2"/>
</dbReference>
<feature type="domain" description="Glycosyl hydrolase family 13 catalytic" evidence="1">
    <location>
        <begin position="25"/>
        <end position="541"/>
    </location>
</feature>
<comment type="caution">
    <text evidence="2">The sequence shown here is derived from an EMBL/GenBank/DDBJ whole genome shotgun (WGS) entry which is preliminary data.</text>
</comment>
<dbReference type="InterPro" id="IPR013797">
    <property type="entry name" value="Maltooligo_trehalose_synth_4"/>
</dbReference>
<evidence type="ECO:0000313" key="3">
    <source>
        <dbReference type="Proteomes" id="UP001629246"/>
    </source>
</evidence>